<organism evidence="1">
    <name type="scientific">Anopheles sinensis</name>
    <name type="common">Mosquito</name>
    <dbReference type="NCBI Taxonomy" id="74873"/>
    <lineage>
        <taxon>Eukaryota</taxon>
        <taxon>Metazoa</taxon>
        <taxon>Ecdysozoa</taxon>
        <taxon>Arthropoda</taxon>
        <taxon>Hexapoda</taxon>
        <taxon>Insecta</taxon>
        <taxon>Pterygota</taxon>
        <taxon>Neoptera</taxon>
        <taxon>Endopterygota</taxon>
        <taxon>Diptera</taxon>
        <taxon>Nematocera</taxon>
        <taxon>Culicoidea</taxon>
        <taxon>Culicidae</taxon>
        <taxon>Anophelinae</taxon>
        <taxon>Anopheles</taxon>
    </lineage>
</organism>
<proteinExistence type="predicted"/>
<evidence type="ECO:0000313" key="1">
    <source>
        <dbReference type="EMBL" id="KFB46698.1"/>
    </source>
</evidence>
<dbReference type="Proteomes" id="UP000030765">
    <property type="component" value="Unassembled WGS sequence"/>
</dbReference>
<dbReference type="EnsemblMetazoa" id="ASIC014694-RA">
    <property type="protein sequence ID" value="ASIC014694-PA"/>
    <property type="gene ID" value="ASIC014694"/>
</dbReference>
<gene>
    <name evidence="1" type="ORF">ZHAS_00014694</name>
</gene>
<dbReference type="AlphaFoldDB" id="A0A084W904"/>
<dbReference type="EMBL" id="KE525320">
    <property type="protein sequence ID" value="KFB46698.1"/>
    <property type="molecule type" value="Genomic_DNA"/>
</dbReference>
<reference evidence="1 3" key="1">
    <citation type="journal article" date="2014" name="BMC Genomics">
        <title>Genome sequence of Anopheles sinensis provides insight into genetics basis of mosquito competence for malaria parasites.</title>
        <authorList>
            <person name="Zhou D."/>
            <person name="Zhang D."/>
            <person name="Ding G."/>
            <person name="Shi L."/>
            <person name="Hou Q."/>
            <person name="Ye Y."/>
            <person name="Xu Y."/>
            <person name="Zhou H."/>
            <person name="Xiong C."/>
            <person name="Li S."/>
            <person name="Yu J."/>
            <person name="Hong S."/>
            <person name="Yu X."/>
            <person name="Zou P."/>
            <person name="Chen C."/>
            <person name="Chang X."/>
            <person name="Wang W."/>
            <person name="Lv Y."/>
            <person name="Sun Y."/>
            <person name="Ma L."/>
            <person name="Shen B."/>
            <person name="Zhu C."/>
        </authorList>
    </citation>
    <scope>NUCLEOTIDE SEQUENCE [LARGE SCALE GENOMIC DNA]</scope>
</reference>
<dbReference type="EMBL" id="ATLV01021561">
    <property type="status" value="NOT_ANNOTATED_CDS"/>
    <property type="molecule type" value="Genomic_DNA"/>
</dbReference>
<reference evidence="2" key="2">
    <citation type="submission" date="2020-05" db="UniProtKB">
        <authorList>
            <consortium name="EnsemblMetazoa"/>
        </authorList>
    </citation>
    <scope>IDENTIFICATION</scope>
</reference>
<evidence type="ECO:0000313" key="3">
    <source>
        <dbReference type="Proteomes" id="UP000030765"/>
    </source>
</evidence>
<protein>
    <submittedName>
        <fullName evidence="1 2">Uncharacterized protein</fullName>
    </submittedName>
</protein>
<accession>A0A084W904</accession>
<evidence type="ECO:0000313" key="2">
    <source>
        <dbReference type="EnsemblMetazoa" id="ASIC014694-PA"/>
    </source>
</evidence>
<keyword evidence="3" id="KW-1185">Reference proteome</keyword>
<name>A0A084W904_ANOSI</name>
<sequence>MATEESNLIHSNLRGSLSLTSICCVFGPKPSATSRPSSLVRLGQPATPYTRKTFANVGGEFEEQNTLGSEE</sequence>
<dbReference type="VEuPathDB" id="VectorBase:ASIC014694"/>